<organism evidence="5 6">
    <name type="scientific">Archangium gephyra</name>
    <dbReference type="NCBI Taxonomy" id="48"/>
    <lineage>
        <taxon>Bacteria</taxon>
        <taxon>Pseudomonadati</taxon>
        <taxon>Myxococcota</taxon>
        <taxon>Myxococcia</taxon>
        <taxon>Myxococcales</taxon>
        <taxon>Cystobacterineae</taxon>
        <taxon>Archangiaceae</taxon>
        <taxon>Archangium</taxon>
    </lineage>
</organism>
<evidence type="ECO:0000256" key="2">
    <source>
        <dbReference type="ARBA" id="ARBA00023043"/>
    </source>
</evidence>
<dbReference type="Pfam" id="PF12796">
    <property type="entry name" value="Ank_2"/>
    <property type="match status" value="1"/>
</dbReference>
<accession>A0ABX9K547</accession>
<comment type="caution">
    <text evidence="5">The sequence shown here is derived from an EMBL/GenBank/DDBJ whole genome shotgun (WGS) entry which is preliminary data.</text>
</comment>
<dbReference type="InterPro" id="IPR036770">
    <property type="entry name" value="Ankyrin_rpt-contain_sf"/>
</dbReference>
<dbReference type="InterPro" id="IPR051631">
    <property type="entry name" value="Ankyrin-KH/SAM_domain"/>
</dbReference>
<dbReference type="Gene3D" id="1.25.40.20">
    <property type="entry name" value="Ankyrin repeat-containing domain"/>
    <property type="match status" value="1"/>
</dbReference>
<dbReference type="PANTHER" id="PTHR23206:SF8">
    <property type="entry name" value="ANKYRIN REPEAT AND KH DOMAIN-CONTAINING 1"/>
    <property type="match status" value="1"/>
</dbReference>
<dbReference type="Proteomes" id="UP000256345">
    <property type="component" value="Unassembled WGS sequence"/>
</dbReference>
<reference evidence="5 6" key="1">
    <citation type="submission" date="2018-08" db="EMBL/GenBank/DDBJ databases">
        <title>Genomic Encyclopedia of Archaeal and Bacterial Type Strains, Phase II (KMG-II): from individual species to whole genera.</title>
        <authorList>
            <person name="Goeker M."/>
        </authorList>
    </citation>
    <scope>NUCLEOTIDE SEQUENCE [LARGE SCALE GENOMIC DNA]</scope>
    <source>
        <strain evidence="5 6">DSM 2261</strain>
    </source>
</reference>
<sequence length="189" mass="20729">MRSKQEGVSILHGWRAALALMGAVGVLGLPWLWTEVLRPKAARQLSLAVMRGDVRATGVWLRLVDPDRMAYSVLGEAARQGNTELVRLLLERGADVNHRGKDGPTPFQQAARYGHLDVMRQLITAGADEEDDEALERASQDCRPEAVKLLLGQGGWRRKTPLLPETVERARRLAGAAGCEAVLRLLPSP</sequence>
<evidence type="ECO:0000313" key="6">
    <source>
        <dbReference type="Proteomes" id="UP000256345"/>
    </source>
</evidence>
<dbReference type="InterPro" id="IPR002110">
    <property type="entry name" value="Ankyrin_rpt"/>
</dbReference>
<dbReference type="RefSeq" id="WP_082175016.1">
    <property type="nucleotide sequence ID" value="NZ_CP011509.1"/>
</dbReference>
<dbReference type="SUPFAM" id="SSF48403">
    <property type="entry name" value="Ankyrin repeat"/>
    <property type="match status" value="1"/>
</dbReference>
<keyword evidence="6" id="KW-1185">Reference proteome</keyword>
<protein>
    <submittedName>
        <fullName evidence="5">Ankyrin repeat/SOCS box protein 3</fullName>
    </submittedName>
</protein>
<name>A0ABX9K547_9BACT</name>
<evidence type="ECO:0000256" key="3">
    <source>
        <dbReference type="PROSITE-ProRule" id="PRU00023"/>
    </source>
</evidence>
<feature type="repeat" description="ANK" evidence="3">
    <location>
        <begin position="102"/>
        <end position="134"/>
    </location>
</feature>
<proteinExistence type="predicted"/>
<evidence type="ECO:0000256" key="1">
    <source>
        <dbReference type="ARBA" id="ARBA00022737"/>
    </source>
</evidence>
<dbReference type="PROSITE" id="PS50088">
    <property type="entry name" value="ANK_REPEAT"/>
    <property type="match status" value="2"/>
</dbReference>
<keyword evidence="2 3" id="KW-0040">ANK repeat</keyword>
<dbReference type="SMART" id="SM00248">
    <property type="entry name" value="ANK"/>
    <property type="match status" value="2"/>
</dbReference>
<keyword evidence="4" id="KW-1133">Transmembrane helix</keyword>
<feature type="repeat" description="ANK" evidence="3">
    <location>
        <begin position="69"/>
        <end position="101"/>
    </location>
</feature>
<dbReference type="PANTHER" id="PTHR23206">
    <property type="entry name" value="MASK PROTEIN"/>
    <property type="match status" value="1"/>
</dbReference>
<dbReference type="EMBL" id="QUMU01000004">
    <property type="protein sequence ID" value="REG33296.1"/>
    <property type="molecule type" value="Genomic_DNA"/>
</dbReference>
<evidence type="ECO:0000256" key="4">
    <source>
        <dbReference type="SAM" id="Phobius"/>
    </source>
</evidence>
<keyword evidence="1" id="KW-0677">Repeat</keyword>
<gene>
    <name evidence="5" type="ORF">ATI61_104587</name>
</gene>
<keyword evidence="4" id="KW-0812">Transmembrane</keyword>
<keyword evidence="4" id="KW-0472">Membrane</keyword>
<feature type="transmembrane region" description="Helical" evidence="4">
    <location>
        <begin position="12"/>
        <end position="33"/>
    </location>
</feature>
<dbReference type="PROSITE" id="PS50297">
    <property type="entry name" value="ANK_REP_REGION"/>
    <property type="match status" value="2"/>
</dbReference>
<evidence type="ECO:0000313" key="5">
    <source>
        <dbReference type="EMBL" id="REG33296.1"/>
    </source>
</evidence>